<dbReference type="RefSeq" id="WP_071656518.1">
    <property type="nucleotide sequence ID" value="NZ_MLCF01000050.1"/>
</dbReference>
<evidence type="ECO:0000313" key="1">
    <source>
        <dbReference type="EMBL" id="OIV37512.1"/>
    </source>
</evidence>
<dbReference type="EMBL" id="MLCF01000050">
    <property type="protein sequence ID" value="OIV37512.1"/>
    <property type="molecule type" value="Genomic_DNA"/>
</dbReference>
<name>A0A1J7C7J4_9ACTN</name>
<sequence length="275" mass="30459">MRLRNRGHSPHPRLAVLDHRTEQRWTRLVPDPVPRLGPRLLAHIPPRLHPARAHRSGDRLLVLTHTVDYHAWGFLGPALLFDTAPTAPYSLVAELRGERGAALPGDRGRFVIGLEGYGTFDTWQHGPDGSIEQAWHSFGHYAPDPDGSVRVLECDRNTPTESHLVRLHQDGTVERGPALRDGQCSEPVRLPDDTLLFVDGTTLRAAAPDLGLADLVDLTGLPDPTPSSSHWRFHAELALHGDRLEAALFERSAEPPVVHTTHRWTFSVLDQPPAA</sequence>
<accession>A0A1J7C7J4</accession>
<dbReference type="AlphaFoldDB" id="A0A1J7C7J4"/>
<comment type="caution">
    <text evidence="1">The sequence shown here is derived from an EMBL/GenBank/DDBJ whole genome shotgun (WGS) entry which is preliminary data.</text>
</comment>
<organism evidence="1 2">
    <name type="scientific">Mangrovactinospora gilvigrisea</name>
    <dbReference type="NCBI Taxonomy" id="1428644"/>
    <lineage>
        <taxon>Bacteria</taxon>
        <taxon>Bacillati</taxon>
        <taxon>Actinomycetota</taxon>
        <taxon>Actinomycetes</taxon>
        <taxon>Kitasatosporales</taxon>
        <taxon>Streptomycetaceae</taxon>
        <taxon>Mangrovactinospora</taxon>
    </lineage>
</organism>
<proteinExistence type="predicted"/>
<reference evidence="1 2" key="1">
    <citation type="submission" date="2016-10" db="EMBL/GenBank/DDBJ databases">
        <title>Genome sequence of Streptomyces gilvigriseus MUSC 26.</title>
        <authorList>
            <person name="Lee L.-H."/>
            <person name="Ser H.-L."/>
        </authorList>
    </citation>
    <scope>NUCLEOTIDE SEQUENCE [LARGE SCALE GENOMIC DNA]</scope>
    <source>
        <strain evidence="1 2">MUSC 26</strain>
    </source>
</reference>
<gene>
    <name evidence="1" type="ORF">BIV57_10595</name>
</gene>
<dbReference type="Proteomes" id="UP000243342">
    <property type="component" value="Unassembled WGS sequence"/>
</dbReference>
<evidence type="ECO:0000313" key="2">
    <source>
        <dbReference type="Proteomes" id="UP000243342"/>
    </source>
</evidence>
<dbReference type="OrthoDB" id="4641698at2"/>
<keyword evidence="2" id="KW-1185">Reference proteome</keyword>
<protein>
    <submittedName>
        <fullName evidence="1">Uncharacterized protein</fullName>
    </submittedName>
</protein>